<comment type="caution">
    <text evidence="1">The sequence shown here is derived from an EMBL/GenBank/DDBJ whole genome shotgun (WGS) entry which is preliminary data.</text>
</comment>
<evidence type="ECO:0000313" key="1">
    <source>
        <dbReference type="EMBL" id="MDA0160785.1"/>
    </source>
</evidence>
<evidence type="ECO:0000313" key="2">
    <source>
        <dbReference type="Proteomes" id="UP001149140"/>
    </source>
</evidence>
<proteinExistence type="predicted"/>
<organism evidence="1 2">
    <name type="scientific">Solirubrobacter ginsenosidimutans</name>
    <dbReference type="NCBI Taxonomy" id="490573"/>
    <lineage>
        <taxon>Bacteria</taxon>
        <taxon>Bacillati</taxon>
        <taxon>Actinomycetota</taxon>
        <taxon>Thermoleophilia</taxon>
        <taxon>Solirubrobacterales</taxon>
        <taxon>Solirubrobacteraceae</taxon>
        <taxon>Solirubrobacter</taxon>
    </lineage>
</organism>
<name>A0A9X3RZD1_9ACTN</name>
<protein>
    <submittedName>
        <fullName evidence="1">Uncharacterized protein</fullName>
    </submittedName>
</protein>
<dbReference type="AlphaFoldDB" id="A0A9X3RZD1"/>
<gene>
    <name evidence="1" type="ORF">OM076_10960</name>
</gene>
<accession>A0A9X3RZD1</accession>
<reference evidence="1" key="1">
    <citation type="submission" date="2022-10" db="EMBL/GenBank/DDBJ databases">
        <title>The WGS of Solirubrobacter ginsenosidimutans DSM 21036.</title>
        <authorList>
            <person name="Jiang Z."/>
        </authorList>
    </citation>
    <scope>NUCLEOTIDE SEQUENCE</scope>
    <source>
        <strain evidence="1">DSM 21036</strain>
    </source>
</reference>
<sequence length="292" mass="32506">MAAFAERFAPLAPYFVPELYVPEGARPLPLCTYHMSAPAVYAETFNGLHQLKIEFHVDIKELPPSETIISPHFALPQPVRARVPRVPYQVALKLLTLADPPVGLDVGREGVLPRQVYDLAGLVPQVEGDEAWAEIQEYARALYVKECGVNEIEPEDGEPWPGIEQRLAHWARLDEDQEQGHAVETFQQTQVPSTARIGRAAWRARMRMIQFAARCAAIGRDGARVWDQASAIEARLPARPGPKREMKPFRDALVNATGLKTNAMAPRDHFWEGIVEADDPAALLDEIASQLP</sequence>
<dbReference type="Proteomes" id="UP001149140">
    <property type="component" value="Unassembled WGS sequence"/>
</dbReference>
<dbReference type="EMBL" id="JAPDOD010000007">
    <property type="protein sequence ID" value="MDA0160785.1"/>
    <property type="molecule type" value="Genomic_DNA"/>
</dbReference>
<keyword evidence="2" id="KW-1185">Reference proteome</keyword>